<reference evidence="1 2" key="1">
    <citation type="submission" date="2020-05" db="EMBL/GenBank/DDBJ databases">
        <title>Ramlibacter rhizophilus sp. nov., isolated from rhizosphere soil of national flower Mugunghwa from South Korea.</title>
        <authorList>
            <person name="Zheng-Fei Y."/>
            <person name="Huan T."/>
        </authorList>
    </citation>
    <scope>NUCLEOTIDE SEQUENCE [LARGE SCALE GENOMIC DNA]</scope>
    <source>
        <strain evidence="1 2">H242</strain>
    </source>
</reference>
<name>A0ABX6P1T9_9BURK</name>
<organism evidence="1 2">
    <name type="scientific">Ramlibacter terrae</name>
    <dbReference type="NCBI Taxonomy" id="2732511"/>
    <lineage>
        <taxon>Bacteria</taxon>
        <taxon>Pseudomonadati</taxon>
        <taxon>Pseudomonadota</taxon>
        <taxon>Betaproteobacteria</taxon>
        <taxon>Burkholderiales</taxon>
        <taxon>Comamonadaceae</taxon>
        <taxon>Ramlibacter</taxon>
    </lineage>
</organism>
<evidence type="ECO:0000313" key="2">
    <source>
        <dbReference type="Proteomes" id="UP000500826"/>
    </source>
</evidence>
<protein>
    <submittedName>
        <fullName evidence="1">Uncharacterized protein</fullName>
    </submittedName>
</protein>
<evidence type="ECO:0000313" key="1">
    <source>
        <dbReference type="EMBL" id="QJW84075.1"/>
    </source>
</evidence>
<reference evidence="1 2" key="2">
    <citation type="submission" date="2020-05" db="EMBL/GenBank/DDBJ databases">
        <authorList>
            <person name="Khan S.A."/>
            <person name="Jeon C.O."/>
            <person name="Chun B.H."/>
        </authorList>
    </citation>
    <scope>NUCLEOTIDE SEQUENCE [LARGE SCALE GENOMIC DNA]</scope>
    <source>
        <strain evidence="1 2">H242</strain>
    </source>
</reference>
<accession>A0ABX6P1T9</accession>
<gene>
    <name evidence="1" type="ORF">HK414_09730</name>
</gene>
<dbReference type="EMBL" id="CP053418">
    <property type="protein sequence ID" value="QJW84075.1"/>
    <property type="molecule type" value="Genomic_DNA"/>
</dbReference>
<sequence>MFRALARARELAGRAADVQGRPDELVEYAHYVVLYQRYARAGGLERQAAFEALIRHAYRMRQTMLVHAKALYRDLPLRDKSVSVPAEAAWNIPEGKNPRKSSRPFDRDELAAMVSEGVLHHPPAAATFAAVAFSEQLVRAPGPGRTEAEAGGMGPARGVQTFLAHIADAPSDIELSVSAQRSGSSAPVDRIRIEAWKVGGPSETGENETLAAQSSAPADGAVHALRLRAGAAGLYRVAVDSGTAAAQVEFADPLPFVVPSTSVTPMNEGHEHWTAYFHVPGGTSTIGLFGGEHGEVQDSQNRTVFWLNGRPRGYHAFPVPQGEDGKTWRVRYARGGIRLLTVPSYFAPSAARLLVPAEALPTIAR</sequence>
<dbReference type="Proteomes" id="UP000500826">
    <property type="component" value="Chromosome"/>
</dbReference>
<keyword evidence="2" id="KW-1185">Reference proteome</keyword>
<proteinExistence type="predicted"/>